<dbReference type="OrthoDB" id="9790012at2"/>
<dbReference type="PANTHER" id="PTHR39328:SF1">
    <property type="entry name" value="BLL2871 PROTEIN"/>
    <property type="match status" value="1"/>
</dbReference>
<evidence type="ECO:0000313" key="1">
    <source>
        <dbReference type="EMBL" id="ANP41712.1"/>
    </source>
</evidence>
<dbReference type="Gene3D" id="3.60.20.10">
    <property type="entry name" value="Glutamine Phosphoribosylpyrophosphate, subunit 1, domain 1"/>
    <property type="match status" value="1"/>
</dbReference>
<dbReference type="PANTHER" id="PTHR39328">
    <property type="entry name" value="BLL2871 PROTEIN"/>
    <property type="match status" value="1"/>
</dbReference>
<reference evidence="1 2" key="1">
    <citation type="journal article" date="2016" name="ISME J.">
        <title>Global occurrence and heterogeneity of the Roseobacter-clade species Ruegeria mobilis.</title>
        <authorList>
            <person name="Sonnenschein E."/>
            <person name="Gram L."/>
        </authorList>
    </citation>
    <scope>NUCLEOTIDE SEQUENCE [LARGE SCALE GENOMIC DNA]</scope>
    <source>
        <strain evidence="1 2">F1926</strain>
    </source>
</reference>
<protein>
    <submittedName>
        <fullName evidence="1">Fimbrial assembly protein FimA</fullName>
    </submittedName>
</protein>
<dbReference type="InterPro" id="IPR010430">
    <property type="entry name" value="DUF1028"/>
</dbReference>
<dbReference type="KEGG" id="rmb:K529_013115"/>
<accession>A0A1B1A573</accession>
<gene>
    <name evidence="1" type="ORF">K529_013115</name>
</gene>
<dbReference type="Proteomes" id="UP000013243">
    <property type="component" value="Chromosome"/>
</dbReference>
<sequence length="224" mass="23905">MTFSILMYDRETGSFAAAAATGSLCVGGWVLRGDIESGLVASQGTAPSTFWRDDVLRRMYSGDRAEVAVAQVTDADPGRGHRQLLALDRCGGTGGFTGMQSVNYAGHMTDRDLAIAGNMLAGPQVLTAMHEAAQGEYATLSDRMLAVLDAAATVGGDARGLQSAALLVLSPERPPLDLRIDYSDDPLPALRALCLRAHRSPYYDWLTEVPVLKDRHRAVLPDAS</sequence>
<dbReference type="InterPro" id="IPR029055">
    <property type="entry name" value="Ntn_hydrolases_N"/>
</dbReference>
<dbReference type="Pfam" id="PF06267">
    <property type="entry name" value="DUF1028"/>
    <property type="match status" value="1"/>
</dbReference>
<name>A0A1B1A573_9RHOB</name>
<dbReference type="EMBL" id="CP015230">
    <property type="protein sequence ID" value="ANP41712.1"/>
    <property type="molecule type" value="Genomic_DNA"/>
</dbReference>
<evidence type="ECO:0000313" key="2">
    <source>
        <dbReference type="Proteomes" id="UP000013243"/>
    </source>
</evidence>
<dbReference type="GeneID" id="28250791"/>
<organism evidence="1 2">
    <name type="scientific">Tritonibacter mobilis F1926</name>
    <dbReference type="NCBI Taxonomy" id="1265309"/>
    <lineage>
        <taxon>Bacteria</taxon>
        <taxon>Pseudomonadati</taxon>
        <taxon>Pseudomonadota</taxon>
        <taxon>Alphaproteobacteria</taxon>
        <taxon>Rhodobacterales</taxon>
        <taxon>Paracoccaceae</taxon>
        <taxon>Tritonibacter</taxon>
    </lineage>
</organism>
<proteinExistence type="predicted"/>
<dbReference type="SUPFAM" id="SSF56235">
    <property type="entry name" value="N-terminal nucleophile aminohydrolases (Ntn hydrolases)"/>
    <property type="match status" value="1"/>
</dbReference>
<dbReference type="RefSeq" id="WP_046002047.1">
    <property type="nucleotide sequence ID" value="NZ_CP015230.1"/>
</dbReference>
<dbReference type="STRING" id="1265309.K529_013115"/>
<dbReference type="AlphaFoldDB" id="A0A1B1A573"/>